<keyword evidence="6 19" id="KW-0812">Transmembrane</keyword>
<keyword evidence="5" id="KW-0808">Transferase</keyword>
<evidence type="ECO:0000256" key="19">
    <source>
        <dbReference type="SAM" id="Phobius"/>
    </source>
</evidence>
<comment type="subcellular location">
    <subcellularLocation>
        <location evidence="1">Host membrane</location>
        <topology evidence="1">Multi-pass membrane protein</topology>
    </subcellularLocation>
</comment>
<evidence type="ECO:0000256" key="3">
    <source>
        <dbReference type="ARBA" id="ARBA00022520"/>
    </source>
</evidence>
<dbReference type="EMBL" id="MT989351">
    <property type="protein sequence ID" value="QSM07158.1"/>
    <property type="molecule type" value="Genomic_RNA"/>
</dbReference>
<dbReference type="SUPFAM" id="SSF56672">
    <property type="entry name" value="DNA/RNA polymerases"/>
    <property type="match status" value="1"/>
</dbReference>
<dbReference type="GeneID" id="80539516"/>
<evidence type="ECO:0000256" key="4">
    <source>
        <dbReference type="ARBA" id="ARBA00022670"/>
    </source>
</evidence>
<evidence type="ECO:0000313" key="23">
    <source>
        <dbReference type="Proteomes" id="UP000830573"/>
    </source>
</evidence>
<evidence type="ECO:0000259" key="20">
    <source>
        <dbReference type="PROSITE" id="PS50507"/>
    </source>
</evidence>
<feature type="transmembrane region" description="Helical" evidence="19">
    <location>
        <begin position="6"/>
        <end position="23"/>
    </location>
</feature>
<evidence type="ECO:0000259" key="21">
    <source>
        <dbReference type="PROSITE" id="PS51868"/>
    </source>
</evidence>
<proteinExistence type="predicted"/>
<dbReference type="PROSITE" id="PS51868">
    <property type="entry name" value="PEPTIDASE_S39"/>
    <property type="match status" value="1"/>
</dbReference>
<reference evidence="22" key="2">
    <citation type="submission" date="2020-09" db="EMBL/GenBank/DDBJ databases">
        <authorList>
            <person name="Desbiez C."/>
            <person name="Verdin E."/>
        </authorList>
    </citation>
    <scope>NUCLEOTIDE SEQUENCE</scope>
    <source>
        <strain evidence="22">Su95-67</strain>
    </source>
</reference>
<dbReference type="Proteomes" id="UP000830573">
    <property type="component" value="Segment"/>
</dbReference>
<feature type="region of interest" description="Disordered" evidence="18">
    <location>
        <begin position="911"/>
        <end position="931"/>
    </location>
</feature>
<evidence type="ECO:0000256" key="2">
    <source>
        <dbReference type="ARBA" id="ARBA00022484"/>
    </source>
</evidence>
<evidence type="ECO:0000256" key="13">
    <source>
        <dbReference type="ARBA" id="ARBA00022953"/>
    </source>
</evidence>
<dbReference type="GO" id="GO:0075523">
    <property type="term" value="P:viral translational frameshifting"/>
    <property type="evidence" value="ECO:0007669"/>
    <property type="project" value="UniProtKB-KW"/>
</dbReference>
<keyword evidence="13" id="KW-0693">Viral RNA replication</keyword>
<reference evidence="22" key="1">
    <citation type="journal article" date="2011" name="Plant Dis.">
        <title>Snake melon asteroid mosaic virus, a Tentative New Member of the Genus Sobemovirus Infecting Cucurbits.</title>
        <authorList>
            <person name="Lecoq H."/>
            <person name="Dafalla G."/>
            <person name="Delecolle B."/>
            <person name="Wipf-Scheibel C."/>
            <person name="Desbiez C."/>
        </authorList>
    </citation>
    <scope>NUCLEOTIDE SEQUENCE</scope>
    <source>
        <strain evidence="22">Su95-67</strain>
    </source>
</reference>
<feature type="domain" description="Peptidase S39" evidence="21">
    <location>
        <begin position="128"/>
        <end position="330"/>
    </location>
</feature>
<dbReference type="InterPro" id="IPR043504">
    <property type="entry name" value="Peptidase_S1_PA_chymotrypsin"/>
</dbReference>
<dbReference type="CDD" id="cd23180">
    <property type="entry name" value="ps-ssRNAv_Solemoviridae_RdRp"/>
    <property type="match status" value="1"/>
</dbReference>
<organism evidence="22 23">
    <name type="scientific">Snake melon asteroid mosaic virus</name>
    <dbReference type="NCBI Taxonomy" id="870588"/>
    <lineage>
        <taxon>Viruses</taxon>
        <taxon>Riboviria</taxon>
        <taxon>Orthornavirae</taxon>
        <taxon>Pisuviricota</taxon>
        <taxon>Pisoniviricetes</taxon>
        <taxon>Sobelivirales</taxon>
        <taxon>Solemoviridae</taxon>
        <taxon>Sobemovirus</taxon>
        <taxon>Sobemovirus SMAMV</taxon>
    </lineage>
</organism>
<name>A0AAE7UIK1_9VIRU</name>
<dbReference type="Gene3D" id="2.40.10.10">
    <property type="entry name" value="Trypsin-like serine proteases"/>
    <property type="match status" value="2"/>
</dbReference>
<dbReference type="InterPro" id="IPR001795">
    <property type="entry name" value="RNA-dir_pol_luteovirus"/>
</dbReference>
<keyword evidence="7" id="KW-0548">Nucleotidyltransferase</keyword>
<dbReference type="PRINTS" id="PR00914">
    <property type="entry name" value="LVIRUSRNAPOL"/>
</dbReference>
<keyword evidence="10" id="KW-0378">Hydrolase</keyword>
<dbReference type="GO" id="GO:0000166">
    <property type="term" value="F:nucleotide binding"/>
    <property type="evidence" value="ECO:0007669"/>
    <property type="project" value="UniProtKB-KW"/>
</dbReference>
<evidence type="ECO:0000256" key="16">
    <source>
        <dbReference type="ARBA" id="ARBA00029410"/>
    </source>
</evidence>
<evidence type="ECO:0000256" key="14">
    <source>
        <dbReference type="ARBA" id="ARBA00022989"/>
    </source>
</evidence>
<dbReference type="PROSITE" id="PS50507">
    <property type="entry name" value="RDRP_SSRNA_POS"/>
    <property type="match status" value="1"/>
</dbReference>
<protein>
    <submittedName>
        <fullName evidence="22">RNA-dependent RNA polymerase</fullName>
    </submittedName>
</protein>
<dbReference type="GO" id="GO:0033644">
    <property type="term" value="C:host cell membrane"/>
    <property type="evidence" value="ECO:0007669"/>
    <property type="project" value="UniProtKB-SubCell"/>
</dbReference>
<feature type="domain" description="RdRp catalytic" evidence="20">
    <location>
        <begin position="687"/>
        <end position="801"/>
    </location>
</feature>
<feature type="transmembrane region" description="Helical" evidence="19">
    <location>
        <begin position="30"/>
        <end position="54"/>
    </location>
</feature>
<dbReference type="GO" id="GO:0006508">
    <property type="term" value="P:proteolysis"/>
    <property type="evidence" value="ECO:0007669"/>
    <property type="project" value="UniProtKB-KW"/>
</dbReference>
<dbReference type="InterPro" id="IPR007094">
    <property type="entry name" value="RNA-dir_pol_PSvirus"/>
</dbReference>
<dbReference type="KEGG" id="vg:80539516"/>
<dbReference type="GO" id="GO:0006351">
    <property type="term" value="P:DNA-templated transcription"/>
    <property type="evidence" value="ECO:0007669"/>
    <property type="project" value="InterPro"/>
</dbReference>
<dbReference type="InterPro" id="IPR009003">
    <property type="entry name" value="Peptidase_S1_PA"/>
</dbReference>
<evidence type="ECO:0000256" key="6">
    <source>
        <dbReference type="ARBA" id="ARBA00022692"/>
    </source>
</evidence>
<dbReference type="RefSeq" id="YP_010800865.1">
    <property type="nucleotide sequence ID" value="NC_076910.1"/>
</dbReference>
<keyword evidence="9" id="KW-0688">Ribosomal frameshifting</keyword>
<keyword evidence="2 22" id="KW-0696">RNA-directed RNA polymerase</keyword>
<evidence type="ECO:0000256" key="8">
    <source>
        <dbReference type="ARBA" id="ARBA00022741"/>
    </source>
</evidence>
<comment type="catalytic activity">
    <reaction evidence="17">
        <text>RNA(n) + a ribonucleoside 5'-triphosphate = RNA(n+1) + diphosphate</text>
        <dbReference type="Rhea" id="RHEA:21248"/>
        <dbReference type="Rhea" id="RHEA-COMP:14527"/>
        <dbReference type="Rhea" id="RHEA-COMP:17342"/>
        <dbReference type="ChEBI" id="CHEBI:33019"/>
        <dbReference type="ChEBI" id="CHEBI:61557"/>
        <dbReference type="ChEBI" id="CHEBI:140395"/>
        <dbReference type="EC" id="2.7.7.48"/>
    </reaction>
</comment>
<dbReference type="GO" id="GO:0003968">
    <property type="term" value="F:RNA-directed RNA polymerase activity"/>
    <property type="evidence" value="ECO:0007669"/>
    <property type="project" value="UniProtKB-KW"/>
</dbReference>
<accession>A0AAE7UIK1</accession>
<keyword evidence="11" id="KW-0720">Serine protease</keyword>
<dbReference type="GO" id="GO:0039694">
    <property type="term" value="P:viral RNA genome replication"/>
    <property type="evidence" value="ECO:0007669"/>
    <property type="project" value="InterPro"/>
</dbReference>
<dbReference type="GO" id="GO:0016020">
    <property type="term" value="C:membrane"/>
    <property type="evidence" value="ECO:0007669"/>
    <property type="project" value="InterPro"/>
</dbReference>
<evidence type="ECO:0000313" key="22">
    <source>
        <dbReference type="EMBL" id="QSM07158.1"/>
    </source>
</evidence>
<keyword evidence="15 19" id="KW-0472">Membrane</keyword>
<keyword evidence="23" id="KW-1185">Reference proteome</keyword>
<evidence type="ECO:0000256" key="10">
    <source>
        <dbReference type="ARBA" id="ARBA00022801"/>
    </source>
</evidence>
<evidence type="ECO:0000256" key="18">
    <source>
        <dbReference type="SAM" id="MobiDB-lite"/>
    </source>
</evidence>
<evidence type="ECO:0000256" key="12">
    <source>
        <dbReference type="ARBA" id="ARBA00022870"/>
    </source>
</evidence>
<evidence type="ECO:0000256" key="15">
    <source>
        <dbReference type="ARBA" id="ARBA00023136"/>
    </source>
</evidence>
<evidence type="ECO:0000256" key="1">
    <source>
        <dbReference type="ARBA" id="ARBA00004301"/>
    </source>
</evidence>
<comment type="function">
    <text evidence="16">Covalently attached to the 5' extremity of the genomic and subgenomic RNAs. It may serve as a primer for the replicase.</text>
</comment>
<keyword evidence="4" id="KW-0645">Protease</keyword>
<keyword evidence="3" id="KW-0191">Covalent protein-RNA linkage</keyword>
<dbReference type="InterPro" id="IPR043502">
    <property type="entry name" value="DNA/RNA_pol_sf"/>
</dbReference>
<dbReference type="GO" id="GO:0003723">
    <property type="term" value="F:RNA binding"/>
    <property type="evidence" value="ECO:0007669"/>
    <property type="project" value="InterPro"/>
</dbReference>
<evidence type="ECO:0000256" key="17">
    <source>
        <dbReference type="ARBA" id="ARBA00048744"/>
    </source>
</evidence>
<evidence type="ECO:0000256" key="7">
    <source>
        <dbReference type="ARBA" id="ARBA00022695"/>
    </source>
</evidence>
<dbReference type="GO" id="GO:0004252">
    <property type="term" value="F:serine-type endopeptidase activity"/>
    <property type="evidence" value="ECO:0007669"/>
    <property type="project" value="InterPro"/>
</dbReference>
<evidence type="ECO:0000256" key="11">
    <source>
        <dbReference type="ARBA" id="ARBA00022825"/>
    </source>
</evidence>
<dbReference type="Pfam" id="PF02123">
    <property type="entry name" value="RdRP_4"/>
    <property type="match status" value="1"/>
</dbReference>
<evidence type="ECO:0000256" key="9">
    <source>
        <dbReference type="ARBA" id="ARBA00022758"/>
    </source>
</evidence>
<sequence length="966" mass="108612">MSKDNLIYATVALWLPTIMLSLSPDVSPELLSLLAHLKSLTLLSVIGAIVIWLWKLLWPPYKPLIVDEENDGVLELQPRLAPHPIYGLVGFVDVDGKTREVAINPLLWPSFRLGSMPNMVDTTQESLVPSSPTFVLDSNNDPACQVFLSNGKSIVGSGSRVKYNGATFLLTAAHVWNGRSENLFVIKRGKMIKVEPTWKIVRGASHDDLDFVLVEVPQAVWSELHVQAAAMLPLTRATQVSVAGGDLSTKLIVSFGEANIDPKRPHIIHHKCSTAPRWSGAPIMAKGSVVGVHLGTAKPELNRGSNVALLLSCKQETYYEGFNYHELEMEDMDEAEMKYMTEYRDISTGDTVVLAPRGYSTRSLIEIEKSFKAPRWSAYEDETPDEFYDANKDVFQFMETDEEHLNLPAGGGGKTLSALYSLAGYQWSLGGIDENSGMPLRQVGRTNCVFNSAGNKPCIRIQGVLEEFPELRGFDWPERGWRAELDSLLLQAGRFKPTKAPKGLAQSINKLTKLYPKTRPYDCFKTEEWSLETISSQIRQLLSTSVNPDSSPGVPLAMLASTNKKLIEDHSSTVVQAVLERIDLLSKYDLSRRLSPEELIKEGLVDPVRVFVKNEPHTIAKIQDKRFRLISSVSLIDQLIERLIFGPQNNVEIARWNSIPSKPGMGLSLDSQRDIIWRDVYNHSQDYPAAEADISGFDWSVQSWELWSDLIIRVRCGGFNSSLRKLAIARWYCFMNSTFQLSNGFLLSQGLPGLMKSGSYCTSSTNSRIRVLMADLIGSNWCFAMGDDSVEGWVPMAREKYAELGHNCKDYKLCKTNVQGELASFDFCSHVINASSCWPTSWPKILYRYICSPNPQFDDLERELRNCPNWRRIKRVVKKCSLQRSENKDGREKRKESWEAKGCQECDNWPTHQSNDGHPQEPGCSSRVLGPHEWPPHNNGWQVYNDDPCRIGFPSENWVSLQDPGL</sequence>
<evidence type="ECO:0000256" key="5">
    <source>
        <dbReference type="ARBA" id="ARBA00022679"/>
    </source>
</evidence>
<keyword evidence="14 19" id="KW-1133">Transmembrane helix</keyword>
<keyword evidence="8" id="KW-0547">Nucleotide-binding</keyword>
<dbReference type="InterPro" id="IPR000382">
    <property type="entry name" value="Peptidase_S39B_luteovirus"/>
</dbReference>
<dbReference type="SUPFAM" id="SSF50494">
    <property type="entry name" value="Trypsin-like serine proteases"/>
    <property type="match status" value="1"/>
</dbReference>
<keyword evidence="12" id="KW-1043">Host membrane</keyword>